<sequence>MAAHGRKQTLRVAYAFAAAAGDDAHFKTREQNVETGNIVGAPEEHGGTVFDFGEDVNDPL</sequence>
<evidence type="ECO:0000313" key="3">
    <source>
        <dbReference type="Proteomes" id="UP000287394"/>
    </source>
</evidence>
<proteinExistence type="predicted"/>
<keyword evidence="3" id="KW-1185">Reference proteome</keyword>
<dbReference type="AlphaFoldDB" id="A0A9N7QBI4"/>
<accession>A0A9N7QBI4</accession>
<evidence type="ECO:0000313" key="2">
    <source>
        <dbReference type="EMBL" id="BDI30816.1"/>
    </source>
</evidence>
<evidence type="ECO:0000256" key="1">
    <source>
        <dbReference type="SAM" id="MobiDB-lite"/>
    </source>
</evidence>
<feature type="region of interest" description="Disordered" evidence="1">
    <location>
        <begin position="38"/>
        <end position="60"/>
    </location>
</feature>
<organism evidence="2 3">
    <name type="scientific">Capsulimonas corticalis</name>
    <dbReference type="NCBI Taxonomy" id="2219043"/>
    <lineage>
        <taxon>Bacteria</taxon>
        <taxon>Bacillati</taxon>
        <taxon>Armatimonadota</taxon>
        <taxon>Armatimonadia</taxon>
        <taxon>Capsulimonadales</taxon>
        <taxon>Capsulimonadaceae</taxon>
        <taxon>Capsulimonas</taxon>
    </lineage>
</organism>
<reference evidence="2 3" key="1">
    <citation type="journal article" date="2019" name="Int. J. Syst. Evol. Microbiol.">
        <title>Capsulimonas corticalis gen. nov., sp. nov., an aerobic capsulated bacterium, of a novel bacterial order, Capsulimonadales ord. nov., of the class Armatimonadia of the phylum Armatimonadetes.</title>
        <authorList>
            <person name="Li J."/>
            <person name="Kudo C."/>
            <person name="Tonouchi A."/>
        </authorList>
    </citation>
    <scope>NUCLEOTIDE SEQUENCE [LARGE SCALE GENOMIC DNA]</scope>
    <source>
        <strain evidence="2 3">AX-7</strain>
    </source>
</reference>
<dbReference type="Proteomes" id="UP000287394">
    <property type="component" value="Chromosome"/>
</dbReference>
<dbReference type="KEGG" id="ccot:CCAX7_28670"/>
<protein>
    <submittedName>
        <fullName evidence="2">Uncharacterized protein</fullName>
    </submittedName>
</protein>
<gene>
    <name evidence="2" type="ORF">CCAX7_28670</name>
</gene>
<dbReference type="EMBL" id="AP025739">
    <property type="protein sequence ID" value="BDI30816.1"/>
    <property type="molecule type" value="Genomic_DNA"/>
</dbReference>
<name>A0A9N7QBI4_9BACT</name>